<dbReference type="EMBL" id="NWUJ01000006">
    <property type="protein sequence ID" value="PFH34536.1"/>
    <property type="molecule type" value="Genomic_DNA"/>
</dbReference>
<dbReference type="InterPro" id="IPR012677">
    <property type="entry name" value="Nucleotide-bd_a/b_plait_sf"/>
</dbReference>
<organism evidence="6 7">
    <name type="scientific">Besnoitia besnoiti</name>
    <name type="common">Apicomplexan protozoan</name>
    <dbReference type="NCBI Taxonomy" id="94643"/>
    <lineage>
        <taxon>Eukaryota</taxon>
        <taxon>Sar</taxon>
        <taxon>Alveolata</taxon>
        <taxon>Apicomplexa</taxon>
        <taxon>Conoidasida</taxon>
        <taxon>Coccidia</taxon>
        <taxon>Eucoccidiorida</taxon>
        <taxon>Eimeriorina</taxon>
        <taxon>Sarcocystidae</taxon>
        <taxon>Besnoitia</taxon>
    </lineage>
</organism>
<feature type="region of interest" description="Disordered" evidence="4">
    <location>
        <begin position="1"/>
        <end position="24"/>
    </location>
</feature>
<evidence type="ECO:0000256" key="2">
    <source>
        <dbReference type="ARBA" id="ARBA00022884"/>
    </source>
</evidence>
<dbReference type="InterPro" id="IPR000504">
    <property type="entry name" value="RRM_dom"/>
</dbReference>
<reference evidence="6 7" key="1">
    <citation type="submission" date="2017-09" db="EMBL/GenBank/DDBJ databases">
        <title>Genome sequencing of Besnoitia besnoiti strain Bb-Ger1.</title>
        <authorList>
            <person name="Schares G."/>
            <person name="Venepally P."/>
            <person name="Lorenzi H.A."/>
        </authorList>
    </citation>
    <scope>NUCLEOTIDE SEQUENCE [LARGE SCALE GENOMIC DNA]</scope>
    <source>
        <strain evidence="6 7">Bb-Ger1</strain>
    </source>
</reference>
<keyword evidence="1" id="KW-0677">Repeat</keyword>
<keyword evidence="2 3" id="KW-0694">RNA-binding</keyword>
<feature type="compositionally biased region" description="Polar residues" evidence="4">
    <location>
        <begin position="1"/>
        <end position="16"/>
    </location>
</feature>
<feature type="compositionally biased region" description="Basic and acidic residues" evidence="4">
    <location>
        <begin position="463"/>
        <end position="478"/>
    </location>
</feature>
<dbReference type="PANTHER" id="PTHR48027">
    <property type="entry name" value="HETEROGENEOUS NUCLEAR RIBONUCLEOPROTEIN 87F-RELATED"/>
    <property type="match status" value="1"/>
</dbReference>
<dbReference type="Gene3D" id="3.30.70.330">
    <property type="match status" value="3"/>
</dbReference>
<dbReference type="FunFam" id="3.30.70.330:FF:000383">
    <property type="entry name" value="Sex lethal, isoform D"/>
    <property type="match status" value="1"/>
</dbReference>
<comment type="caution">
    <text evidence="6">The sequence shown here is derived from an EMBL/GenBank/DDBJ whole genome shotgun (WGS) entry which is preliminary data.</text>
</comment>
<dbReference type="InterPro" id="IPR052462">
    <property type="entry name" value="SLIRP/GR-RBP-like"/>
</dbReference>
<dbReference type="KEGG" id="bbes:BESB_065690"/>
<feature type="domain" description="RRM" evidence="5">
    <location>
        <begin position="101"/>
        <end position="184"/>
    </location>
</feature>
<feature type="region of interest" description="Disordered" evidence="4">
    <location>
        <begin position="463"/>
        <end position="488"/>
    </location>
</feature>
<evidence type="ECO:0000313" key="7">
    <source>
        <dbReference type="Proteomes" id="UP000224006"/>
    </source>
</evidence>
<gene>
    <name evidence="6" type="ORF">BESB_065690</name>
</gene>
<accession>A0A2A9MF11</accession>
<dbReference type="GO" id="GO:0009967">
    <property type="term" value="P:positive regulation of signal transduction"/>
    <property type="evidence" value="ECO:0007669"/>
    <property type="project" value="UniProtKB-ARBA"/>
</dbReference>
<feature type="domain" description="RRM" evidence="5">
    <location>
        <begin position="789"/>
        <end position="867"/>
    </location>
</feature>
<sequence>MLSSAVETPKASSSLPTSPPPGHVVHAAEQAKAATLYLNSASGEGLSNGLSATSCTNSGGLSSFPSTACTSGSRSAELLSTASFVLPPISPTRSRAPAVPVKLFVGRLPLSTTEEMLRALFSQFGPIADLLLIRDRQTSAFKGCAFVRMQSITDADRAIRHLDSAYVLDPALGGLQVKYAVGEAERLGLPGTSGSGAAAGVDQVKLFVGSLPPDIKEDALRDLFERFGRVEEVFLMRDEQPPNGGSLPTSRVGRKSRTGCAFVRFAFKEEALFAIGELNGRFVVPGSQRAMEVRFAENRRSASTAHGVTSHSRSSSAVSNFVTAFACSSPGTSARSSEGCRETAYAGGSAFSSRAGIERLAHMASADTFSCFNLEQDFMTSSGSAEDLAVTAARAAFAERLRAAVAGPTSGRALAAPSDHVDAAGSAAVERGKPEKVSRYGSIEDLFETLEHLSLNDKSAEERLDNGHADNDKPRPDTNDGATAKQTPAEELKCELKCNEQGAGLERDERVVRVNAKHRALGITTGSGIVENQVKIKEEEDIIAVLNAGSGGRTRAPSALDGMNAEIDIASLAARLRRDLSEPSSQESASAPSSAPTSEAAAHAAVAAAPMGATPGLTHSSGIVKSVTAGDSKYEAMRGTGRRASSVSRELPGNPQEQPSGSLYHPGGGASGARVAPSFTPPVTLACEDFLGCLTSFVHGSGRRARADDGDRFSQSANWAAGQLLSSMSTKADSGRPSQDSLLFSHGEDGCDGERLGNLLSGLRARSGTFGVTAFEAIQGSQAHGPPGANVFIFHIPNEWTERDLLMHFSVYGPVVSARIASDRLSGRNRGFGFVSFAHGQAAAAAVTAMNGFQVNGKRLKVQIKKGEEQYAHLLHPLPSYSASNDIPWLSAASTYSGATSAVSDSHKSVPFAVAGSVPRRDEGDDQRPKLSLLDFLTPVAPQDALAAAVPPTTCSNGENGTSAAALFQAAVALRNLSVASVGQSSHGSFPHEDAVAAAALVAAMRQQEHGRQDESLRLTHLLSVGNDAAGAGSLRAASRALHCATEGGPAESTHATPPGAETEAAALSLFPLQPSTVISAPAHAVVAKETEELLNAVSGKRKP</sequence>
<dbReference type="InterPro" id="IPR035979">
    <property type="entry name" value="RBD_domain_sf"/>
</dbReference>
<evidence type="ECO:0000256" key="4">
    <source>
        <dbReference type="SAM" id="MobiDB-lite"/>
    </source>
</evidence>
<feature type="region of interest" description="Disordered" evidence="4">
    <location>
        <begin position="578"/>
        <end position="603"/>
    </location>
</feature>
<dbReference type="GO" id="GO:0005737">
    <property type="term" value="C:cytoplasm"/>
    <property type="evidence" value="ECO:0007669"/>
    <property type="project" value="UniProtKB-ARBA"/>
</dbReference>
<dbReference type="GeneID" id="40311495"/>
<keyword evidence="7" id="KW-1185">Reference proteome</keyword>
<evidence type="ECO:0000259" key="5">
    <source>
        <dbReference type="PROSITE" id="PS50102"/>
    </source>
</evidence>
<dbReference type="GO" id="GO:0003729">
    <property type="term" value="F:mRNA binding"/>
    <property type="evidence" value="ECO:0007669"/>
    <property type="project" value="UniProtKB-ARBA"/>
</dbReference>
<dbReference type="PROSITE" id="PS50102">
    <property type="entry name" value="RRM"/>
    <property type="match status" value="3"/>
</dbReference>
<dbReference type="CDD" id="cd12362">
    <property type="entry name" value="RRM3_CELF1-6"/>
    <property type="match status" value="1"/>
</dbReference>
<dbReference type="Proteomes" id="UP000224006">
    <property type="component" value="Chromosome VI"/>
</dbReference>
<feature type="domain" description="RRM" evidence="5">
    <location>
        <begin position="204"/>
        <end position="298"/>
    </location>
</feature>
<dbReference type="RefSeq" id="XP_029218545.1">
    <property type="nucleotide sequence ID" value="XM_029364962.1"/>
</dbReference>
<protein>
    <submittedName>
        <fullName evidence="6">Putative RNA binding protein</fullName>
    </submittedName>
</protein>
<evidence type="ECO:0000256" key="3">
    <source>
        <dbReference type="PROSITE-ProRule" id="PRU00176"/>
    </source>
</evidence>
<name>A0A2A9MF11_BESBE</name>
<feature type="region of interest" description="Disordered" evidence="4">
    <location>
        <begin position="634"/>
        <end position="675"/>
    </location>
</feature>
<dbReference type="SMART" id="SM00360">
    <property type="entry name" value="RRM"/>
    <property type="match status" value="3"/>
</dbReference>
<dbReference type="OrthoDB" id="267048at2759"/>
<dbReference type="Pfam" id="PF00076">
    <property type="entry name" value="RRM_1"/>
    <property type="match status" value="3"/>
</dbReference>
<dbReference type="GO" id="GO:0010629">
    <property type="term" value="P:negative regulation of gene expression"/>
    <property type="evidence" value="ECO:0007669"/>
    <property type="project" value="UniProtKB-ARBA"/>
</dbReference>
<feature type="compositionally biased region" description="Low complexity" evidence="4">
    <location>
        <begin position="582"/>
        <end position="603"/>
    </location>
</feature>
<dbReference type="AlphaFoldDB" id="A0A2A9MF11"/>
<evidence type="ECO:0000256" key="1">
    <source>
        <dbReference type="ARBA" id="ARBA00022737"/>
    </source>
</evidence>
<dbReference type="VEuPathDB" id="ToxoDB:BESB_065690"/>
<evidence type="ECO:0000313" key="6">
    <source>
        <dbReference type="EMBL" id="PFH34536.1"/>
    </source>
</evidence>
<dbReference type="SUPFAM" id="SSF54928">
    <property type="entry name" value="RNA-binding domain, RBD"/>
    <property type="match status" value="3"/>
</dbReference>
<proteinExistence type="predicted"/>